<dbReference type="Pfam" id="PF02613">
    <property type="entry name" value="Nitrate_red_del"/>
    <property type="match status" value="1"/>
</dbReference>
<organism evidence="2 3">
    <name type="scientific">Eggerthella guodeyinii</name>
    <dbReference type="NCBI Taxonomy" id="2690837"/>
    <lineage>
        <taxon>Bacteria</taxon>
        <taxon>Bacillati</taxon>
        <taxon>Actinomycetota</taxon>
        <taxon>Coriobacteriia</taxon>
        <taxon>Eggerthellales</taxon>
        <taxon>Eggerthellaceae</taxon>
        <taxon>Eggerthella</taxon>
    </lineage>
</organism>
<dbReference type="Gene3D" id="1.10.3480.10">
    <property type="entry name" value="TorD-like"/>
    <property type="match status" value="1"/>
</dbReference>
<dbReference type="KEGG" id="egd:GS424_003720"/>
<dbReference type="PANTHER" id="PTHR34227:SF1">
    <property type="entry name" value="DIMETHYL SULFOXIDE REDUCTASE CHAPERONE-RELATED"/>
    <property type="match status" value="1"/>
</dbReference>
<proteinExistence type="predicted"/>
<gene>
    <name evidence="2" type="ORF">GS424_003720</name>
</gene>
<dbReference type="AlphaFoldDB" id="A0A6L7IZV5"/>
<dbReference type="EMBL" id="CP063310">
    <property type="protein sequence ID" value="QOS68971.1"/>
    <property type="molecule type" value="Genomic_DNA"/>
</dbReference>
<dbReference type="Proteomes" id="UP000478463">
    <property type="component" value="Chromosome"/>
</dbReference>
<evidence type="ECO:0000313" key="3">
    <source>
        <dbReference type="Proteomes" id="UP000478463"/>
    </source>
</evidence>
<evidence type="ECO:0000256" key="1">
    <source>
        <dbReference type="ARBA" id="ARBA00023186"/>
    </source>
</evidence>
<dbReference type="InterPro" id="IPR050289">
    <property type="entry name" value="TorD/DmsD_chaperones"/>
</dbReference>
<dbReference type="InterPro" id="IPR036411">
    <property type="entry name" value="TorD-like_sf"/>
</dbReference>
<keyword evidence="1" id="KW-0143">Chaperone</keyword>
<reference evidence="2 3" key="1">
    <citation type="submission" date="2020-10" db="EMBL/GenBank/DDBJ databases">
        <title>Eggerthella sp. nov., isolated from human feces.</title>
        <authorList>
            <person name="Yajun G."/>
        </authorList>
    </citation>
    <scope>NUCLEOTIDE SEQUENCE [LARGE SCALE GENOMIC DNA]</scope>
    <source>
        <strain evidence="2 3">HF-1101</strain>
    </source>
</reference>
<accession>A0A6L7IZV5</accession>
<dbReference type="InterPro" id="IPR020945">
    <property type="entry name" value="DMSO/NO3_reduct_chaperone"/>
</dbReference>
<dbReference type="PANTHER" id="PTHR34227">
    <property type="entry name" value="CHAPERONE PROTEIN YCDY"/>
    <property type="match status" value="1"/>
</dbReference>
<dbReference type="SUPFAM" id="SSF89155">
    <property type="entry name" value="TorD-like"/>
    <property type="match status" value="1"/>
</dbReference>
<dbReference type="RefSeq" id="WP_160943442.1">
    <property type="nucleotide sequence ID" value="NZ_CP063310.1"/>
</dbReference>
<protein>
    <submittedName>
        <fullName evidence="2">Molecular chaperone TorD family protein</fullName>
    </submittedName>
</protein>
<sequence length="234" mass="26282">MSKRITMASVLEGRHATYGMLARLFREEVDEAYLGKLKRMRCPVNTGNADVDAGYRLLHAYLSGAWERTLEDLRRDYLRVFIGSNTTGHAAAYPNESVHTSADRLIMQDARDEVMAVYRAAGLENSDRWKAGEDHIATELEYMQIMSKRALDACAAGQGGKTEAVLLAQRNFLADHLLAWVPFLTDDMLEFAQTDFYRALAHLTRGFVREDADFLESVLQEESVAQGEPVPEAC</sequence>
<evidence type="ECO:0000313" key="2">
    <source>
        <dbReference type="EMBL" id="QOS68971.1"/>
    </source>
</evidence>
<name>A0A6L7IZV5_9ACTN</name>